<evidence type="ECO:0000313" key="9">
    <source>
        <dbReference type="Proteomes" id="UP000276349"/>
    </source>
</evidence>
<dbReference type="PANTHER" id="PTHR38459:SF1">
    <property type="entry name" value="PROPHAGE BACTOPRENOL-LINKED GLUCOSE TRANSLOCASE HOMOLOG"/>
    <property type="match status" value="1"/>
</dbReference>
<feature type="domain" description="GtrA/DPMS transmembrane" evidence="7">
    <location>
        <begin position="24"/>
        <end position="137"/>
    </location>
</feature>
<keyword evidence="5 6" id="KW-0472">Membrane</keyword>
<evidence type="ECO:0000256" key="1">
    <source>
        <dbReference type="ARBA" id="ARBA00004141"/>
    </source>
</evidence>
<sequence>MRPRKNLRGRTVLLGKGLFQKFIKYSFVGCISTCIYFLSVFVLVERFHNEPVFASAIAFIIMTIVSFFLNVRYTFGSNVTYQKLLRFFIVSTIGFTLNFLLMFFIVRILDYHYFVGELVTILVIPIVNFILNNYWTFQSQY</sequence>
<evidence type="ECO:0000256" key="4">
    <source>
        <dbReference type="ARBA" id="ARBA00022989"/>
    </source>
</evidence>
<dbReference type="EMBL" id="RXNR01000008">
    <property type="protein sequence ID" value="RTQ95071.1"/>
    <property type="molecule type" value="Genomic_DNA"/>
</dbReference>
<evidence type="ECO:0000256" key="6">
    <source>
        <dbReference type="SAM" id="Phobius"/>
    </source>
</evidence>
<dbReference type="Pfam" id="PF04138">
    <property type="entry name" value="GtrA_DPMS_TM"/>
    <property type="match status" value="1"/>
</dbReference>
<evidence type="ECO:0000259" key="7">
    <source>
        <dbReference type="Pfam" id="PF04138"/>
    </source>
</evidence>
<evidence type="ECO:0000313" key="8">
    <source>
        <dbReference type="EMBL" id="RTQ95071.1"/>
    </source>
</evidence>
<feature type="transmembrane region" description="Helical" evidence="6">
    <location>
        <begin position="22"/>
        <end position="44"/>
    </location>
</feature>
<dbReference type="InterPro" id="IPR007267">
    <property type="entry name" value="GtrA_DPMS_TM"/>
</dbReference>
<dbReference type="GO" id="GO:0000271">
    <property type="term" value="P:polysaccharide biosynthetic process"/>
    <property type="evidence" value="ECO:0007669"/>
    <property type="project" value="InterPro"/>
</dbReference>
<proteinExistence type="inferred from homology"/>
<evidence type="ECO:0000256" key="2">
    <source>
        <dbReference type="ARBA" id="ARBA00009399"/>
    </source>
</evidence>
<evidence type="ECO:0000256" key="5">
    <source>
        <dbReference type="ARBA" id="ARBA00023136"/>
    </source>
</evidence>
<dbReference type="OrthoDB" id="9812049at2"/>
<dbReference type="PANTHER" id="PTHR38459">
    <property type="entry name" value="PROPHAGE BACTOPRENOL-LINKED GLUCOSE TRANSLOCASE HOMOLOG"/>
    <property type="match status" value="1"/>
</dbReference>
<feature type="transmembrane region" description="Helical" evidence="6">
    <location>
        <begin position="111"/>
        <end position="131"/>
    </location>
</feature>
<keyword evidence="3 6" id="KW-0812">Transmembrane</keyword>
<comment type="subcellular location">
    <subcellularLocation>
        <location evidence="1">Membrane</location>
        <topology evidence="1">Multi-pass membrane protein</topology>
    </subcellularLocation>
</comment>
<comment type="caution">
    <text evidence="8">The sequence shown here is derived from an EMBL/GenBank/DDBJ whole genome shotgun (WGS) entry which is preliminary data.</text>
</comment>
<dbReference type="AlphaFoldDB" id="A0A431UVQ8"/>
<keyword evidence="9" id="KW-1185">Reference proteome</keyword>
<accession>A0A431UVQ8</accession>
<comment type="similarity">
    <text evidence="2">Belongs to the GtrA family.</text>
</comment>
<protein>
    <submittedName>
        <fullName evidence="8">GtrA family protein</fullName>
    </submittedName>
</protein>
<dbReference type="InterPro" id="IPR051401">
    <property type="entry name" value="GtrA_CellWall_Glycosyl"/>
</dbReference>
<reference evidence="8 9" key="1">
    <citation type="submission" date="2018-12" db="EMBL/GenBank/DDBJ databases">
        <authorList>
            <person name="Yu L."/>
        </authorList>
    </citation>
    <scope>NUCLEOTIDE SEQUENCE [LARGE SCALE GENOMIC DNA]</scope>
    <source>
        <strain evidence="8 9">S5H2222</strain>
    </source>
</reference>
<evidence type="ECO:0000256" key="3">
    <source>
        <dbReference type="ARBA" id="ARBA00022692"/>
    </source>
</evidence>
<keyword evidence="4 6" id="KW-1133">Transmembrane helix</keyword>
<gene>
    <name evidence="8" type="ORF">EKG35_04150</name>
</gene>
<dbReference type="Proteomes" id="UP000276349">
    <property type="component" value="Unassembled WGS sequence"/>
</dbReference>
<feature type="transmembrane region" description="Helical" evidence="6">
    <location>
        <begin position="56"/>
        <end position="75"/>
    </location>
</feature>
<organism evidence="8 9">
    <name type="scientific">Lysinibacillus telephonicus</name>
    <dbReference type="NCBI Taxonomy" id="1714840"/>
    <lineage>
        <taxon>Bacteria</taxon>
        <taxon>Bacillati</taxon>
        <taxon>Bacillota</taxon>
        <taxon>Bacilli</taxon>
        <taxon>Bacillales</taxon>
        <taxon>Bacillaceae</taxon>
        <taxon>Lysinibacillus</taxon>
    </lineage>
</organism>
<name>A0A431UVQ8_9BACI</name>
<dbReference type="GO" id="GO:0005886">
    <property type="term" value="C:plasma membrane"/>
    <property type="evidence" value="ECO:0007669"/>
    <property type="project" value="TreeGrafter"/>
</dbReference>
<feature type="transmembrane region" description="Helical" evidence="6">
    <location>
        <begin position="87"/>
        <end position="105"/>
    </location>
</feature>